<dbReference type="PANTHER" id="PTHR18866:SF126">
    <property type="entry name" value="BIOTIN CARBOXYLASE"/>
    <property type="match status" value="1"/>
</dbReference>
<evidence type="ECO:0000256" key="4">
    <source>
        <dbReference type="ARBA" id="ARBA00023267"/>
    </source>
</evidence>
<dbReference type="InterPro" id="IPR005481">
    <property type="entry name" value="BC-like_N"/>
</dbReference>
<dbReference type="PROSITE" id="PS50975">
    <property type="entry name" value="ATP_GRASP"/>
    <property type="match status" value="1"/>
</dbReference>
<dbReference type="SUPFAM" id="SSF56059">
    <property type="entry name" value="Glutathione synthetase ATP-binding domain-like"/>
    <property type="match status" value="1"/>
</dbReference>
<keyword evidence="3" id="KW-0067">ATP-binding</keyword>
<dbReference type="AlphaFoldDB" id="A0A382MYC0"/>
<dbReference type="GO" id="GO:0046872">
    <property type="term" value="F:metal ion binding"/>
    <property type="evidence" value="ECO:0007669"/>
    <property type="project" value="InterPro"/>
</dbReference>
<evidence type="ECO:0000259" key="6">
    <source>
        <dbReference type="PROSITE" id="PS50979"/>
    </source>
</evidence>
<dbReference type="Pfam" id="PF02786">
    <property type="entry name" value="CPSase_L_D2"/>
    <property type="match status" value="1"/>
</dbReference>
<dbReference type="InterPro" id="IPR005479">
    <property type="entry name" value="CPAse_ATP-bd"/>
</dbReference>
<protein>
    <recommendedName>
        <fullName evidence="8">ATP-grasp domain-containing protein</fullName>
    </recommendedName>
</protein>
<keyword evidence="1" id="KW-0436">Ligase</keyword>
<dbReference type="Pfam" id="PF00289">
    <property type="entry name" value="Biotin_carb_N"/>
    <property type="match status" value="1"/>
</dbReference>
<dbReference type="SUPFAM" id="SSF52440">
    <property type="entry name" value="PreATP-grasp domain"/>
    <property type="match status" value="1"/>
</dbReference>
<keyword evidence="2" id="KW-0547">Nucleotide-binding</keyword>
<evidence type="ECO:0000256" key="3">
    <source>
        <dbReference type="ARBA" id="ARBA00022840"/>
    </source>
</evidence>
<dbReference type="PROSITE" id="PS00866">
    <property type="entry name" value="CPSASE_1"/>
    <property type="match status" value="1"/>
</dbReference>
<dbReference type="PANTHER" id="PTHR18866">
    <property type="entry name" value="CARBOXYLASE:PYRUVATE/ACETYL-COA/PROPIONYL-COA CARBOXYLASE"/>
    <property type="match status" value="1"/>
</dbReference>
<accession>A0A382MYC0</accession>
<evidence type="ECO:0000256" key="2">
    <source>
        <dbReference type="ARBA" id="ARBA00022741"/>
    </source>
</evidence>
<dbReference type="Gene3D" id="3.30.470.20">
    <property type="entry name" value="ATP-grasp fold, B domain"/>
    <property type="match status" value="1"/>
</dbReference>
<evidence type="ECO:0000256" key="1">
    <source>
        <dbReference type="ARBA" id="ARBA00022598"/>
    </source>
</evidence>
<dbReference type="PROSITE" id="PS50979">
    <property type="entry name" value="BC"/>
    <property type="match status" value="1"/>
</dbReference>
<dbReference type="InterPro" id="IPR011764">
    <property type="entry name" value="Biotin_carboxylation_dom"/>
</dbReference>
<dbReference type="InterPro" id="IPR011761">
    <property type="entry name" value="ATP-grasp"/>
</dbReference>
<evidence type="ECO:0008006" key="8">
    <source>
        <dbReference type="Google" id="ProtNLM"/>
    </source>
</evidence>
<name>A0A382MYC0_9ZZZZ</name>
<gene>
    <name evidence="7" type="ORF">METZ01_LOCUS306743</name>
</gene>
<feature type="domain" description="Biotin carboxylation" evidence="6">
    <location>
        <begin position="1"/>
        <end position="208"/>
    </location>
</feature>
<reference evidence="7" key="1">
    <citation type="submission" date="2018-05" db="EMBL/GenBank/DDBJ databases">
        <authorList>
            <person name="Lanie J.A."/>
            <person name="Ng W.-L."/>
            <person name="Kazmierczak K.M."/>
            <person name="Andrzejewski T.M."/>
            <person name="Davidsen T.M."/>
            <person name="Wayne K.J."/>
            <person name="Tettelin H."/>
            <person name="Glass J.I."/>
            <person name="Rusch D."/>
            <person name="Podicherti R."/>
            <person name="Tsui H.-C.T."/>
            <person name="Winkler M.E."/>
        </authorList>
    </citation>
    <scope>NUCLEOTIDE SEQUENCE</scope>
</reference>
<dbReference type="FunFam" id="3.30.1490.20:FF:000003">
    <property type="entry name" value="acetyl-CoA carboxylase isoform X1"/>
    <property type="match status" value="1"/>
</dbReference>
<evidence type="ECO:0000313" key="7">
    <source>
        <dbReference type="EMBL" id="SVC53889.1"/>
    </source>
</evidence>
<dbReference type="InterPro" id="IPR016185">
    <property type="entry name" value="PreATP-grasp_dom_sf"/>
</dbReference>
<proteinExistence type="predicted"/>
<feature type="non-terminal residue" evidence="7">
    <location>
        <position position="208"/>
    </location>
</feature>
<dbReference type="EMBL" id="UINC01096745">
    <property type="protein sequence ID" value="SVC53889.1"/>
    <property type="molecule type" value="Genomic_DNA"/>
</dbReference>
<sequence>MGLQCVAVYVDADADAPHVVEADVAVRLADNGYLDGDAIVAAALASGADAIHPGYGFLAENAAFATAVADADLTWIGPTAEVIASMGDKIAAKTTAMAAGVPTLPSSEDLTDGDAVGYPLLVKAAAGGGGKGMHVVERPKDLPGAVATAQREAATAFGDDRVFLERYVPRSRHVEIQILGDSHGGLVHLGERECSIQRRHQKVVEESP</sequence>
<dbReference type="InterPro" id="IPR050856">
    <property type="entry name" value="Biotin_carboxylase_complex"/>
</dbReference>
<evidence type="ECO:0000259" key="5">
    <source>
        <dbReference type="PROSITE" id="PS50975"/>
    </source>
</evidence>
<organism evidence="7">
    <name type="scientific">marine metagenome</name>
    <dbReference type="NCBI Taxonomy" id="408172"/>
    <lineage>
        <taxon>unclassified sequences</taxon>
        <taxon>metagenomes</taxon>
        <taxon>ecological metagenomes</taxon>
    </lineage>
</organism>
<dbReference type="GO" id="GO:0016874">
    <property type="term" value="F:ligase activity"/>
    <property type="evidence" value="ECO:0007669"/>
    <property type="project" value="UniProtKB-KW"/>
</dbReference>
<feature type="domain" description="ATP-grasp" evidence="5">
    <location>
        <begin position="88"/>
        <end position="181"/>
    </location>
</feature>
<dbReference type="GO" id="GO:0005524">
    <property type="term" value="F:ATP binding"/>
    <property type="evidence" value="ECO:0007669"/>
    <property type="project" value="UniProtKB-KW"/>
</dbReference>
<keyword evidence="4" id="KW-0092">Biotin</keyword>